<dbReference type="InterPro" id="IPR016181">
    <property type="entry name" value="Acyl_CoA_acyltransferase"/>
</dbReference>
<accession>A0A9X2XB89</accession>
<dbReference type="GO" id="GO:0016747">
    <property type="term" value="F:acyltransferase activity, transferring groups other than amino-acyl groups"/>
    <property type="evidence" value="ECO:0007669"/>
    <property type="project" value="InterPro"/>
</dbReference>
<reference evidence="4" key="1">
    <citation type="submission" date="2022-08" db="EMBL/GenBank/DDBJ databases">
        <title>Chelativorans sichuanense sp. nov., a paraffin oil-degrading bacterium isolated from a mixture of oil-based drill cuttings and paddy soil.</title>
        <authorList>
            <person name="Yu J."/>
            <person name="Liu H."/>
            <person name="Chen Q."/>
        </authorList>
    </citation>
    <scope>NUCLEOTIDE SEQUENCE</scope>
    <source>
        <strain evidence="4">SCAU 2101</strain>
    </source>
</reference>
<dbReference type="EMBL" id="JAODNV010000022">
    <property type="protein sequence ID" value="MCT8991989.1"/>
    <property type="molecule type" value="Genomic_DNA"/>
</dbReference>
<keyword evidence="1" id="KW-0808">Transferase</keyword>
<dbReference type="PANTHER" id="PTHR43420:SF12">
    <property type="entry name" value="N-ACETYLTRANSFERASE DOMAIN-CONTAINING PROTEIN"/>
    <property type="match status" value="1"/>
</dbReference>
<evidence type="ECO:0000313" key="4">
    <source>
        <dbReference type="EMBL" id="MCT8991989.1"/>
    </source>
</evidence>
<dbReference type="SUPFAM" id="SSF55729">
    <property type="entry name" value="Acyl-CoA N-acyltransferases (Nat)"/>
    <property type="match status" value="1"/>
</dbReference>
<dbReference type="PROSITE" id="PS51186">
    <property type="entry name" value="GNAT"/>
    <property type="match status" value="1"/>
</dbReference>
<dbReference type="InterPro" id="IPR050680">
    <property type="entry name" value="YpeA/RimI_acetyltransf"/>
</dbReference>
<dbReference type="PANTHER" id="PTHR43420">
    <property type="entry name" value="ACETYLTRANSFERASE"/>
    <property type="match status" value="1"/>
</dbReference>
<gene>
    <name evidence="4" type="ORF">NYR54_17130</name>
</gene>
<dbReference type="InterPro" id="IPR000182">
    <property type="entry name" value="GNAT_dom"/>
</dbReference>
<keyword evidence="5" id="KW-1185">Reference proteome</keyword>
<organism evidence="4 5">
    <name type="scientific">Chelativorans petroleitrophicus</name>
    <dbReference type="NCBI Taxonomy" id="2975484"/>
    <lineage>
        <taxon>Bacteria</taxon>
        <taxon>Pseudomonadati</taxon>
        <taxon>Pseudomonadota</taxon>
        <taxon>Alphaproteobacteria</taxon>
        <taxon>Hyphomicrobiales</taxon>
        <taxon>Phyllobacteriaceae</taxon>
        <taxon>Chelativorans</taxon>
    </lineage>
</organism>
<evidence type="ECO:0000256" key="2">
    <source>
        <dbReference type="ARBA" id="ARBA00023315"/>
    </source>
</evidence>
<evidence type="ECO:0000259" key="3">
    <source>
        <dbReference type="PROSITE" id="PS51186"/>
    </source>
</evidence>
<dbReference type="Proteomes" id="UP001149009">
    <property type="component" value="Unassembled WGS sequence"/>
</dbReference>
<dbReference type="Pfam" id="PF00583">
    <property type="entry name" value="Acetyltransf_1"/>
    <property type="match status" value="1"/>
</dbReference>
<feature type="domain" description="N-acetyltransferase" evidence="3">
    <location>
        <begin position="12"/>
        <end position="162"/>
    </location>
</feature>
<dbReference type="CDD" id="cd04301">
    <property type="entry name" value="NAT_SF"/>
    <property type="match status" value="1"/>
</dbReference>
<keyword evidence="2" id="KW-0012">Acyltransferase</keyword>
<name>A0A9X2XB89_9HYPH</name>
<evidence type="ECO:0000313" key="5">
    <source>
        <dbReference type="Proteomes" id="UP001149009"/>
    </source>
</evidence>
<evidence type="ECO:0000256" key="1">
    <source>
        <dbReference type="ARBA" id="ARBA00022679"/>
    </source>
</evidence>
<sequence length="162" mass="17814">MALSLGFRRRRFVVRPLEAVDSAALSALHAEDFARPWTEDEFEALLSQDTVFGFAAVAEGVPDAPPWGFVLARSAAGEAEILTITVSRSCRRRGIGHALMDAVLRTLHAGRVEALFLEVDENNAPAVALYRRLGFREVGRRPGYYAHAAGRTHALVMRRDLG</sequence>
<comment type="caution">
    <text evidence="4">The sequence shown here is derived from an EMBL/GenBank/DDBJ whole genome shotgun (WGS) entry which is preliminary data.</text>
</comment>
<proteinExistence type="predicted"/>
<protein>
    <submittedName>
        <fullName evidence="4">GNAT family N-acetyltransferase</fullName>
    </submittedName>
</protein>
<dbReference type="AlphaFoldDB" id="A0A9X2XB89"/>
<dbReference type="Gene3D" id="3.40.630.30">
    <property type="match status" value="1"/>
</dbReference>